<feature type="region of interest" description="Disordered" evidence="3">
    <location>
        <begin position="219"/>
        <end position="258"/>
    </location>
</feature>
<dbReference type="GO" id="GO:0005737">
    <property type="term" value="C:cytoplasm"/>
    <property type="evidence" value="ECO:0007669"/>
    <property type="project" value="TreeGrafter"/>
</dbReference>
<evidence type="ECO:0000256" key="1">
    <source>
        <dbReference type="ARBA" id="ARBA00022676"/>
    </source>
</evidence>
<dbReference type="Gene3D" id="3.40.50.2020">
    <property type="match status" value="1"/>
</dbReference>
<evidence type="ECO:0000256" key="2">
    <source>
        <dbReference type="ARBA" id="ARBA00022679"/>
    </source>
</evidence>
<dbReference type="GO" id="GO:0004422">
    <property type="term" value="F:hypoxanthine phosphoribosyltransferase activity"/>
    <property type="evidence" value="ECO:0007669"/>
    <property type="project" value="TreeGrafter"/>
</dbReference>
<sequence>MALEKSYISYNQIHQAICDCVNSKQVYEMFKPTLIIAIGSGGFIPARMLRTFLKAKCGKSLPIQTIGLILYDDNLDKYDPETAVVRKTQWLNYGAGEGTGISLQGHNILIVDEVDDTRKTLSYAVSELSKDVEKQRQEYEARRKEGDPEWASPRLGVFVVHNKIKTKSGVLPDEVMETCYFKCQDVPDNWIVYPWDALDIAAHQRAADERTAAEAEAVTEAVTAGAPAPEAQLEVHSPTQGSPAAKKARTEEGGDGSQ</sequence>
<dbReference type="GO" id="GO:0032264">
    <property type="term" value="P:IMP salvage"/>
    <property type="evidence" value="ECO:0007669"/>
    <property type="project" value="TreeGrafter"/>
</dbReference>
<reference evidence="4" key="1">
    <citation type="journal article" date="2021" name="Proc. Natl. Acad. Sci. U.S.A.">
        <title>Three genomes in the algal genus Volvox reveal the fate of a haploid sex-determining region after a transition to homothallism.</title>
        <authorList>
            <person name="Yamamoto K."/>
            <person name="Hamaji T."/>
            <person name="Kawai-Toyooka H."/>
            <person name="Matsuzaki R."/>
            <person name="Takahashi F."/>
            <person name="Nishimura Y."/>
            <person name="Kawachi M."/>
            <person name="Noguchi H."/>
            <person name="Minakuchi Y."/>
            <person name="Umen J.G."/>
            <person name="Toyoda A."/>
            <person name="Nozaki H."/>
        </authorList>
    </citation>
    <scope>NUCLEOTIDE SEQUENCE</scope>
    <source>
        <strain evidence="4">NIES-3780</strain>
    </source>
</reference>
<protein>
    <recommendedName>
        <fullName evidence="6">Phosphoribosyltransferase domain-containing protein</fullName>
    </recommendedName>
</protein>
<dbReference type="SUPFAM" id="SSF53271">
    <property type="entry name" value="PRTase-like"/>
    <property type="match status" value="1"/>
</dbReference>
<comment type="caution">
    <text evidence="4">The sequence shown here is derived from an EMBL/GenBank/DDBJ whole genome shotgun (WGS) entry which is preliminary data.</text>
</comment>
<dbReference type="PANTHER" id="PTHR43363">
    <property type="entry name" value="HYPOXANTHINE PHOSPHORIBOSYLTRANSFERASE"/>
    <property type="match status" value="1"/>
</dbReference>
<dbReference type="AlphaFoldDB" id="A0A8J4BDH5"/>
<dbReference type="CDD" id="cd06223">
    <property type="entry name" value="PRTases_typeI"/>
    <property type="match status" value="1"/>
</dbReference>
<dbReference type="PANTHER" id="PTHR43363:SF1">
    <property type="entry name" value="HYPOXANTHINE-GUANINE PHOSPHORIBOSYLTRANSFERASE"/>
    <property type="match status" value="1"/>
</dbReference>
<keyword evidence="2" id="KW-0808">Transferase</keyword>
<evidence type="ECO:0008006" key="6">
    <source>
        <dbReference type="Google" id="ProtNLM"/>
    </source>
</evidence>
<dbReference type="Proteomes" id="UP000747399">
    <property type="component" value="Unassembled WGS sequence"/>
</dbReference>
<dbReference type="GO" id="GO:0032265">
    <property type="term" value="P:XMP salvage"/>
    <property type="evidence" value="ECO:0007669"/>
    <property type="project" value="TreeGrafter"/>
</dbReference>
<dbReference type="EMBL" id="BNCO01000034">
    <property type="protein sequence ID" value="GIL59257.1"/>
    <property type="molecule type" value="Genomic_DNA"/>
</dbReference>
<gene>
    <name evidence="4" type="ORF">Vafri_14175</name>
</gene>
<organism evidence="4 5">
    <name type="scientific">Volvox africanus</name>
    <dbReference type="NCBI Taxonomy" id="51714"/>
    <lineage>
        <taxon>Eukaryota</taxon>
        <taxon>Viridiplantae</taxon>
        <taxon>Chlorophyta</taxon>
        <taxon>core chlorophytes</taxon>
        <taxon>Chlorophyceae</taxon>
        <taxon>CS clade</taxon>
        <taxon>Chlamydomonadales</taxon>
        <taxon>Volvocaceae</taxon>
        <taxon>Volvox</taxon>
    </lineage>
</organism>
<keyword evidence="1" id="KW-0328">Glycosyltransferase</keyword>
<dbReference type="InterPro" id="IPR000836">
    <property type="entry name" value="PRTase_dom"/>
</dbReference>
<name>A0A8J4BDH5_9CHLO</name>
<proteinExistence type="predicted"/>
<evidence type="ECO:0000256" key="3">
    <source>
        <dbReference type="SAM" id="MobiDB-lite"/>
    </source>
</evidence>
<feature type="compositionally biased region" description="Low complexity" evidence="3">
    <location>
        <begin position="219"/>
        <end position="231"/>
    </location>
</feature>
<dbReference type="InterPro" id="IPR029057">
    <property type="entry name" value="PRTase-like"/>
</dbReference>
<dbReference type="GO" id="GO:0046100">
    <property type="term" value="P:hypoxanthine metabolic process"/>
    <property type="evidence" value="ECO:0007669"/>
    <property type="project" value="TreeGrafter"/>
</dbReference>
<accession>A0A8J4BDH5</accession>
<evidence type="ECO:0000313" key="4">
    <source>
        <dbReference type="EMBL" id="GIL59257.1"/>
    </source>
</evidence>
<dbReference type="GO" id="GO:0032263">
    <property type="term" value="P:GMP salvage"/>
    <property type="evidence" value="ECO:0007669"/>
    <property type="project" value="TreeGrafter"/>
</dbReference>
<keyword evidence="5" id="KW-1185">Reference proteome</keyword>
<evidence type="ECO:0000313" key="5">
    <source>
        <dbReference type="Proteomes" id="UP000747399"/>
    </source>
</evidence>